<reference evidence="2 3" key="1">
    <citation type="journal article" date="2021" name="Elife">
        <title>Chloroplast acquisition without the gene transfer in kleptoplastic sea slugs, Plakobranchus ocellatus.</title>
        <authorList>
            <person name="Maeda T."/>
            <person name="Takahashi S."/>
            <person name="Yoshida T."/>
            <person name="Shimamura S."/>
            <person name="Takaki Y."/>
            <person name="Nagai Y."/>
            <person name="Toyoda A."/>
            <person name="Suzuki Y."/>
            <person name="Arimoto A."/>
            <person name="Ishii H."/>
            <person name="Satoh N."/>
            <person name="Nishiyama T."/>
            <person name="Hasebe M."/>
            <person name="Maruyama T."/>
            <person name="Minagawa J."/>
            <person name="Obokata J."/>
            <person name="Shigenobu S."/>
        </authorList>
    </citation>
    <scope>NUCLEOTIDE SEQUENCE [LARGE SCALE GENOMIC DNA]</scope>
</reference>
<organism evidence="2 3">
    <name type="scientific">Elysia marginata</name>
    <dbReference type="NCBI Taxonomy" id="1093978"/>
    <lineage>
        <taxon>Eukaryota</taxon>
        <taxon>Metazoa</taxon>
        <taxon>Spiralia</taxon>
        <taxon>Lophotrochozoa</taxon>
        <taxon>Mollusca</taxon>
        <taxon>Gastropoda</taxon>
        <taxon>Heterobranchia</taxon>
        <taxon>Euthyneura</taxon>
        <taxon>Panpulmonata</taxon>
        <taxon>Sacoglossa</taxon>
        <taxon>Placobranchoidea</taxon>
        <taxon>Plakobranchidae</taxon>
        <taxon>Elysia</taxon>
    </lineage>
</organism>
<name>A0AAV4FNR8_9GAST</name>
<protein>
    <submittedName>
        <fullName evidence="2">Uncharacterized protein</fullName>
    </submittedName>
</protein>
<feature type="region of interest" description="Disordered" evidence="1">
    <location>
        <begin position="1"/>
        <end position="25"/>
    </location>
</feature>
<sequence>MDAKKSNETVLNEEKINRPPIKSTRQRTGNFFFGYIMRRERLQPLMTNGILNGKRSRCRQREKSLDGLAKWLGTGKVMEMEIFCSTERSRTVEGRDRQRLIARHLVMKVIPQTFNMNKNNS</sequence>
<evidence type="ECO:0000256" key="1">
    <source>
        <dbReference type="SAM" id="MobiDB-lite"/>
    </source>
</evidence>
<gene>
    <name evidence="2" type="ORF">ElyMa_005743500</name>
</gene>
<dbReference type="Proteomes" id="UP000762676">
    <property type="component" value="Unassembled WGS sequence"/>
</dbReference>
<dbReference type="AlphaFoldDB" id="A0AAV4FNR8"/>
<accession>A0AAV4FNR8</accession>
<comment type="caution">
    <text evidence="2">The sequence shown here is derived from an EMBL/GenBank/DDBJ whole genome shotgun (WGS) entry which is preliminary data.</text>
</comment>
<keyword evidence="3" id="KW-1185">Reference proteome</keyword>
<proteinExistence type="predicted"/>
<dbReference type="EMBL" id="BMAT01011505">
    <property type="protein sequence ID" value="GFR73986.1"/>
    <property type="molecule type" value="Genomic_DNA"/>
</dbReference>
<feature type="compositionally biased region" description="Basic and acidic residues" evidence="1">
    <location>
        <begin position="1"/>
        <end position="17"/>
    </location>
</feature>
<evidence type="ECO:0000313" key="2">
    <source>
        <dbReference type="EMBL" id="GFR73986.1"/>
    </source>
</evidence>
<evidence type="ECO:0000313" key="3">
    <source>
        <dbReference type="Proteomes" id="UP000762676"/>
    </source>
</evidence>